<name>A0ACC2K4D2_PERAE</name>
<accession>A0ACC2K4D2</accession>
<comment type="caution">
    <text evidence="1">The sequence shown here is derived from an EMBL/GenBank/DDBJ whole genome shotgun (WGS) entry which is preliminary data.</text>
</comment>
<dbReference type="EMBL" id="CM056820">
    <property type="protein sequence ID" value="KAJ8615968.1"/>
    <property type="molecule type" value="Genomic_DNA"/>
</dbReference>
<dbReference type="Proteomes" id="UP001234297">
    <property type="component" value="Chromosome 12"/>
</dbReference>
<keyword evidence="2" id="KW-1185">Reference proteome</keyword>
<reference evidence="1 2" key="1">
    <citation type="journal article" date="2022" name="Hortic Res">
        <title>A haplotype resolved chromosomal level avocado genome allows analysis of novel avocado genes.</title>
        <authorList>
            <person name="Nath O."/>
            <person name="Fletcher S.J."/>
            <person name="Hayward A."/>
            <person name="Shaw L.M."/>
            <person name="Masouleh A.K."/>
            <person name="Furtado A."/>
            <person name="Henry R.J."/>
            <person name="Mitter N."/>
        </authorList>
    </citation>
    <scope>NUCLEOTIDE SEQUENCE [LARGE SCALE GENOMIC DNA]</scope>
    <source>
        <strain evidence="2">cv. Hass</strain>
    </source>
</reference>
<proteinExistence type="predicted"/>
<evidence type="ECO:0000313" key="1">
    <source>
        <dbReference type="EMBL" id="KAJ8615968.1"/>
    </source>
</evidence>
<organism evidence="1 2">
    <name type="scientific">Persea americana</name>
    <name type="common">Avocado</name>
    <dbReference type="NCBI Taxonomy" id="3435"/>
    <lineage>
        <taxon>Eukaryota</taxon>
        <taxon>Viridiplantae</taxon>
        <taxon>Streptophyta</taxon>
        <taxon>Embryophyta</taxon>
        <taxon>Tracheophyta</taxon>
        <taxon>Spermatophyta</taxon>
        <taxon>Magnoliopsida</taxon>
        <taxon>Magnoliidae</taxon>
        <taxon>Laurales</taxon>
        <taxon>Lauraceae</taxon>
        <taxon>Persea</taxon>
    </lineage>
</organism>
<protein>
    <submittedName>
        <fullName evidence="1">Uncharacterized protein</fullName>
    </submittedName>
</protein>
<gene>
    <name evidence="1" type="ORF">MRB53_035340</name>
</gene>
<evidence type="ECO:0000313" key="2">
    <source>
        <dbReference type="Proteomes" id="UP001234297"/>
    </source>
</evidence>
<sequence>MEEHKVFSLAEISLHCNKNDCWLTIDGKVYDITKYLEEHPGGEEVLLEASAKGDATKAFDEVGHSSTATSIMTDYFIGVVVEGSDPLDAVQLKKEPEVEEGGFVEAKTSEVKKPSTSMSLVDFLIPLLILCMAFGAWYFYN</sequence>